<dbReference type="GO" id="GO:0005929">
    <property type="term" value="C:cilium"/>
    <property type="evidence" value="ECO:0007669"/>
    <property type="project" value="UniProtKB-SubCell"/>
</dbReference>
<accession>A0A1Y1YPF5</accession>
<keyword evidence="5" id="KW-0808">Transferase</keyword>
<feature type="active site" description="Pros-phosphohistidine intermediate" evidence="14">
    <location>
        <position position="448"/>
    </location>
</feature>
<evidence type="ECO:0000256" key="15">
    <source>
        <dbReference type="RuleBase" id="RU004011"/>
    </source>
</evidence>
<feature type="non-terminal residue" evidence="18">
    <location>
        <position position="614"/>
    </location>
</feature>
<feature type="binding site" evidence="14">
    <location>
        <position position="9"/>
    </location>
    <ligand>
        <name>ATP</name>
        <dbReference type="ChEBI" id="CHEBI:30616"/>
    </ligand>
</feature>
<feature type="binding site" evidence="14">
    <location>
        <position position="57"/>
    </location>
    <ligand>
        <name>ATP</name>
        <dbReference type="ChEBI" id="CHEBI:30616"/>
    </ligand>
</feature>
<evidence type="ECO:0000256" key="5">
    <source>
        <dbReference type="ARBA" id="ARBA00022679"/>
    </source>
</evidence>
<comment type="subcellular location">
    <subcellularLocation>
        <location evidence="1">Cell projection</location>
        <location evidence="1">Cilium</location>
    </subcellularLocation>
</comment>
<evidence type="ECO:0000256" key="11">
    <source>
        <dbReference type="ARBA" id="ARBA00022842"/>
    </source>
</evidence>
<dbReference type="Pfam" id="PF00334">
    <property type="entry name" value="NDK"/>
    <property type="match status" value="4"/>
</dbReference>
<feature type="binding site" evidence="14">
    <location>
        <position position="415"/>
    </location>
    <ligand>
        <name>ATP</name>
        <dbReference type="ChEBI" id="CHEBI:30616"/>
    </ligand>
</feature>
<dbReference type="OrthoDB" id="2162449at2759"/>
<feature type="active site" description="Pros-phosphohistidine intermediate" evidence="14">
    <location>
        <position position="118"/>
    </location>
</feature>
<keyword evidence="19" id="KW-1185">Reference proteome</keyword>
<feature type="binding site" evidence="14">
    <location>
        <position position="105"/>
    </location>
    <ligand>
        <name>ATP</name>
        <dbReference type="ChEBI" id="CHEBI:30616"/>
    </ligand>
</feature>
<feature type="compositionally biased region" description="Basic and acidic residues" evidence="16">
    <location>
        <begin position="299"/>
        <end position="325"/>
    </location>
</feature>
<sequence length="614" mass="68279">IESTLALIKPDCLTPHRIQAIKDLVQLAGFELVRQKKFWFTRESASEFYLEHKDKAFFEDLISYITCAPVMAFELRQDDAVMKWRKLLGPTDPVVARDTDVECIRAMFGVDITKNAVHGSDSVEAAQRELEFVFSNSIHTMVSDSKEHGDDTLFKSEYTLGIIKPDAVSSGHSETILRAINYKGFEVLKFEKEVTFTKPLAEELYSEYKGKHFFDNIITLMSSSPCLAMILEKDNAVQEWRSLMGPANSLKAKFESPGSIRALYGTDSIKNAVHGSDSIARARKEIDLVFNGASLETQPQDKDEASEPVDSHIENQKDTQTEKPVETPIQLERTLALIKPDAYGAGNKVAILEIIKNAGFAIVKEKEVSLTKEQAEEFYKEHAGKSFYDNLVGFMSSQPIYAMVLEKDNAIKAWRELIGPTDSTKAKETCPQSIRALYGTDGSQNAVHGSDSVDSATREIKIVFDSASTPASSNVSQSDVEQTLALIKPDAYGAGRKVSIQKILKKEGFTIVKEKEVRLTRLKVKEFYSEHEGKPFFEKLVSWMSSAPIYAMILRKEGAIKAWRDLMGPTNSVKAKEVAPKSIRALYGTDGSKNAVHGSDSFASASREISIIFG</sequence>
<organism evidence="18 19">
    <name type="scientific">Basidiobolus meristosporus CBS 931.73</name>
    <dbReference type="NCBI Taxonomy" id="1314790"/>
    <lineage>
        <taxon>Eukaryota</taxon>
        <taxon>Fungi</taxon>
        <taxon>Fungi incertae sedis</taxon>
        <taxon>Zoopagomycota</taxon>
        <taxon>Entomophthoromycotina</taxon>
        <taxon>Basidiobolomycetes</taxon>
        <taxon>Basidiobolales</taxon>
        <taxon>Basidiobolaceae</taxon>
        <taxon>Basidiobolus</taxon>
    </lineage>
</organism>
<dbReference type="InParanoid" id="A0A1Y1YPF5"/>
<feature type="binding site" evidence="14">
    <location>
        <position position="584"/>
    </location>
    <ligand>
        <name>ATP</name>
        <dbReference type="ChEBI" id="CHEBI:30616"/>
    </ligand>
</feature>
<feature type="domain" description="Nucleoside diphosphate kinase-like" evidence="17">
    <location>
        <begin position="331"/>
        <end position="471"/>
    </location>
</feature>
<evidence type="ECO:0000256" key="6">
    <source>
        <dbReference type="ARBA" id="ARBA00022723"/>
    </source>
</evidence>
<keyword evidence="4" id="KW-0963">Cytoplasm</keyword>
<evidence type="ECO:0000256" key="10">
    <source>
        <dbReference type="ARBA" id="ARBA00022840"/>
    </source>
</evidence>
<comment type="caution">
    <text evidence="18">The sequence shown here is derived from an EMBL/GenBank/DDBJ whole genome shotgun (WGS) entry which is preliminary data.</text>
</comment>
<keyword evidence="9" id="KW-0378">Hydrolase</keyword>
<dbReference type="SUPFAM" id="SSF54919">
    <property type="entry name" value="Nucleoside diphosphate kinase, NDK"/>
    <property type="match status" value="4"/>
</dbReference>
<evidence type="ECO:0000256" key="3">
    <source>
        <dbReference type="ARBA" id="ARBA00017632"/>
    </source>
</evidence>
<dbReference type="PROSITE" id="PS00469">
    <property type="entry name" value="NDPK"/>
    <property type="match status" value="3"/>
</dbReference>
<keyword evidence="7" id="KW-0547">Nucleotide-binding</keyword>
<dbReference type="Gene3D" id="3.30.70.141">
    <property type="entry name" value="Nucleoside diphosphate kinase-like domain"/>
    <property type="match status" value="4"/>
</dbReference>
<proteinExistence type="inferred from homology"/>
<dbReference type="PANTHER" id="PTHR46161">
    <property type="entry name" value="NUCLEOSIDE DIPHOSPHATE KINASE"/>
    <property type="match status" value="1"/>
</dbReference>
<name>A0A1Y1YPF5_9FUNG</name>
<dbReference type="GO" id="GO:0004550">
    <property type="term" value="F:nucleoside diphosphate kinase activity"/>
    <property type="evidence" value="ECO:0007669"/>
    <property type="project" value="InterPro"/>
</dbReference>
<feature type="non-terminal residue" evidence="18">
    <location>
        <position position="1"/>
    </location>
</feature>
<feature type="binding site" evidence="14">
    <location>
        <position position="435"/>
    </location>
    <ligand>
        <name>ATP</name>
        <dbReference type="ChEBI" id="CHEBI:30616"/>
    </ligand>
</feature>
<feature type="domain" description="Nucleoside diphosphate kinase-like" evidence="17">
    <location>
        <begin position="480"/>
        <end position="614"/>
    </location>
</feature>
<dbReference type="GO" id="GO:0046872">
    <property type="term" value="F:metal ion binding"/>
    <property type="evidence" value="ECO:0007669"/>
    <property type="project" value="UniProtKB-KW"/>
</dbReference>
<evidence type="ECO:0000259" key="17">
    <source>
        <dbReference type="SMART" id="SM00562"/>
    </source>
</evidence>
<evidence type="ECO:0000256" key="4">
    <source>
        <dbReference type="ARBA" id="ARBA00022490"/>
    </source>
</evidence>
<feature type="binding site" evidence="14">
    <location>
        <position position="488"/>
    </location>
    <ligand>
        <name>ATP</name>
        <dbReference type="ChEBI" id="CHEBI:30616"/>
    </ligand>
</feature>
<dbReference type="InterPro" id="IPR001564">
    <property type="entry name" value="Nucleoside_diP_kinase"/>
</dbReference>
<dbReference type="PANTHER" id="PTHR46161:SF3">
    <property type="entry name" value="NUCLEOSIDE DIPHOSPHATE KINASE DDB_G0292928-RELATED"/>
    <property type="match status" value="1"/>
</dbReference>
<feature type="region of interest" description="Disordered" evidence="16">
    <location>
        <begin position="293"/>
        <end position="327"/>
    </location>
</feature>
<feature type="binding site" evidence="14">
    <location>
        <position position="570"/>
    </location>
    <ligand>
        <name>ATP</name>
        <dbReference type="ChEBI" id="CHEBI:30616"/>
    </ligand>
</feature>
<feature type="domain" description="Nucleoside diphosphate kinase-like" evidence="17">
    <location>
        <begin position="156"/>
        <end position="297"/>
    </location>
</feature>
<evidence type="ECO:0000313" key="18">
    <source>
        <dbReference type="EMBL" id="ORX99464.1"/>
    </source>
</evidence>
<keyword evidence="13" id="KW-0966">Cell projection</keyword>
<comment type="caution">
    <text evidence="14">Lacks conserved residue(s) required for the propagation of feature annotation.</text>
</comment>
<evidence type="ECO:0000256" key="7">
    <source>
        <dbReference type="ARBA" id="ARBA00022741"/>
    </source>
</evidence>
<dbReference type="PROSITE" id="PS51374">
    <property type="entry name" value="NDPK_LIKE"/>
    <property type="match status" value="4"/>
</dbReference>
<keyword evidence="10" id="KW-0067">ATP-binding</keyword>
<dbReference type="STRING" id="1314790.A0A1Y1YPF5"/>
<keyword evidence="12" id="KW-0546">Nucleotide metabolism</keyword>
<feature type="binding site" evidence="14">
    <location>
        <position position="115"/>
    </location>
    <ligand>
        <name>ATP</name>
        <dbReference type="ChEBI" id="CHEBI:30616"/>
    </ligand>
</feature>
<comment type="similarity">
    <text evidence="2 14 15">Belongs to the NDK family.</text>
</comment>
<dbReference type="AlphaFoldDB" id="A0A1Y1YPF5"/>
<dbReference type="GO" id="GO:0006183">
    <property type="term" value="P:GTP biosynthetic process"/>
    <property type="evidence" value="ECO:0007669"/>
    <property type="project" value="InterPro"/>
</dbReference>
<keyword evidence="6" id="KW-0479">Metal-binding</keyword>
<feature type="domain" description="Nucleoside diphosphate kinase-like" evidence="17">
    <location>
        <begin position="1"/>
        <end position="140"/>
    </location>
</feature>
<dbReference type="InterPro" id="IPR023005">
    <property type="entry name" value="Nucleoside_diP_kinase_AS"/>
</dbReference>
<reference evidence="18 19" key="1">
    <citation type="submission" date="2016-07" db="EMBL/GenBank/DDBJ databases">
        <title>Pervasive Adenine N6-methylation of Active Genes in Fungi.</title>
        <authorList>
            <consortium name="DOE Joint Genome Institute"/>
            <person name="Mondo S.J."/>
            <person name="Dannebaum R.O."/>
            <person name="Kuo R.C."/>
            <person name="Labutti K."/>
            <person name="Haridas S."/>
            <person name="Kuo A."/>
            <person name="Salamov A."/>
            <person name="Ahrendt S.R."/>
            <person name="Lipzen A."/>
            <person name="Sullivan W."/>
            <person name="Andreopoulos W.B."/>
            <person name="Clum A."/>
            <person name="Lindquist E."/>
            <person name="Daum C."/>
            <person name="Ramamoorthy G.K."/>
            <person name="Gryganskyi A."/>
            <person name="Culley D."/>
            <person name="Magnuson J.K."/>
            <person name="James T.Y."/>
            <person name="O'Malley M.A."/>
            <person name="Stajich J.E."/>
            <person name="Spatafora J.W."/>
            <person name="Visel A."/>
            <person name="Grigoriev I.V."/>
        </authorList>
    </citation>
    <scope>NUCLEOTIDE SEQUENCE [LARGE SCALE GENOMIC DNA]</scope>
    <source>
        <strain evidence="18 19">CBS 931.73</strain>
    </source>
</reference>
<feature type="active site" description="Pros-phosphohistidine intermediate" evidence="14">
    <location>
        <position position="597"/>
    </location>
</feature>
<feature type="binding site" evidence="14">
    <location>
        <position position="85"/>
    </location>
    <ligand>
        <name>ATP</name>
        <dbReference type="ChEBI" id="CHEBI:30616"/>
    </ligand>
</feature>
<evidence type="ECO:0000256" key="14">
    <source>
        <dbReference type="PROSITE-ProRule" id="PRU00706"/>
    </source>
</evidence>
<dbReference type="GO" id="GO:0016787">
    <property type="term" value="F:hydrolase activity"/>
    <property type="evidence" value="ECO:0007669"/>
    <property type="project" value="UniProtKB-KW"/>
</dbReference>
<feature type="active site" description="Pros-phosphohistidine intermediate" evidence="14">
    <location>
        <position position="274"/>
    </location>
</feature>
<dbReference type="PRINTS" id="PR01243">
    <property type="entry name" value="NUCDPKINASE"/>
</dbReference>
<dbReference type="InterPro" id="IPR034907">
    <property type="entry name" value="NDK-like_dom"/>
</dbReference>
<evidence type="ECO:0000256" key="1">
    <source>
        <dbReference type="ARBA" id="ARBA00004138"/>
    </source>
</evidence>
<dbReference type="GO" id="GO:0006241">
    <property type="term" value="P:CTP biosynthetic process"/>
    <property type="evidence" value="ECO:0007669"/>
    <property type="project" value="InterPro"/>
</dbReference>
<dbReference type="Proteomes" id="UP000193498">
    <property type="component" value="Unassembled WGS sequence"/>
</dbReference>
<feature type="binding site" evidence="14">
    <location>
        <position position="387"/>
    </location>
    <ligand>
        <name>ATP</name>
        <dbReference type="ChEBI" id="CHEBI:30616"/>
    </ligand>
</feature>
<feature type="binding site" evidence="14">
    <location>
        <position position="421"/>
    </location>
    <ligand>
        <name>ATP</name>
        <dbReference type="ChEBI" id="CHEBI:30616"/>
    </ligand>
</feature>
<dbReference type="FunFam" id="3.30.70.141:FF:000010">
    <property type="entry name" value="Nucleoside diphosphate kinase 7"/>
    <property type="match status" value="2"/>
</dbReference>
<keyword evidence="11" id="KW-0460">Magnesium</keyword>
<dbReference type="InterPro" id="IPR036850">
    <property type="entry name" value="NDK-like_dom_sf"/>
</dbReference>
<feature type="binding site" evidence="14">
    <location>
        <position position="564"/>
    </location>
    <ligand>
        <name>ATP</name>
        <dbReference type="ChEBI" id="CHEBI:30616"/>
    </ligand>
</feature>
<evidence type="ECO:0000256" key="12">
    <source>
        <dbReference type="ARBA" id="ARBA00023080"/>
    </source>
</evidence>
<evidence type="ECO:0000256" key="13">
    <source>
        <dbReference type="ARBA" id="ARBA00023273"/>
    </source>
</evidence>
<evidence type="ECO:0000256" key="2">
    <source>
        <dbReference type="ARBA" id="ARBA00008142"/>
    </source>
</evidence>
<dbReference type="GO" id="GO:0006228">
    <property type="term" value="P:UTP biosynthetic process"/>
    <property type="evidence" value="ECO:0007669"/>
    <property type="project" value="InterPro"/>
</dbReference>
<feature type="binding site" evidence="14">
    <location>
        <position position="594"/>
    </location>
    <ligand>
        <name>ATP</name>
        <dbReference type="ChEBI" id="CHEBI:30616"/>
    </ligand>
</feature>
<protein>
    <recommendedName>
        <fullName evidence="3">Nucleoside diphosphate kinase</fullName>
    </recommendedName>
</protein>
<gene>
    <name evidence="18" type="ORF">K493DRAFT_156865</name>
</gene>
<keyword evidence="8 18" id="KW-0418">Kinase</keyword>
<dbReference type="SMART" id="SM00562">
    <property type="entry name" value="NDK"/>
    <property type="match status" value="4"/>
</dbReference>
<evidence type="ECO:0000256" key="9">
    <source>
        <dbReference type="ARBA" id="ARBA00022801"/>
    </source>
</evidence>
<feature type="binding site" evidence="14">
    <location>
        <position position="91"/>
    </location>
    <ligand>
        <name>ATP</name>
        <dbReference type="ChEBI" id="CHEBI:30616"/>
    </ligand>
</feature>
<feature type="binding site" evidence="14">
    <location>
        <position position="445"/>
    </location>
    <ligand>
        <name>ATP</name>
        <dbReference type="ChEBI" id="CHEBI:30616"/>
    </ligand>
</feature>
<evidence type="ECO:0000313" key="19">
    <source>
        <dbReference type="Proteomes" id="UP000193498"/>
    </source>
</evidence>
<feature type="binding site" evidence="14">
    <location>
        <position position="536"/>
    </location>
    <ligand>
        <name>ATP</name>
        <dbReference type="ChEBI" id="CHEBI:30616"/>
    </ligand>
</feature>
<dbReference type="EMBL" id="MCFE01000097">
    <property type="protein sequence ID" value="ORX99464.1"/>
    <property type="molecule type" value="Genomic_DNA"/>
</dbReference>
<dbReference type="GO" id="GO:0005524">
    <property type="term" value="F:ATP binding"/>
    <property type="evidence" value="ECO:0007669"/>
    <property type="project" value="UniProtKB-KW"/>
</dbReference>
<evidence type="ECO:0000256" key="8">
    <source>
        <dbReference type="ARBA" id="ARBA00022777"/>
    </source>
</evidence>
<evidence type="ECO:0000256" key="16">
    <source>
        <dbReference type="SAM" id="MobiDB-lite"/>
    </source>
</evidence>
<feature type="binding site" evidence="14">
    <location>
        <position position="339"/>
    </location>
    <ligand>
        <name>ATP</name>
        <dbReference type="ChEBI" id="CHEBI:30616"/>
    </ligand>
</feature>